<organism evidence="7 8">
    <name type="scientific">Sporomusa malonica</name>
    <dbReference type="NCBI Taxonomy" id="112901"/>
    <lineage>
        <taxon>Bacteria</taxon>
        <taxon>Bacillati</taxon>
        <taxon>Bacillota</taxon>
        <taxon>Negativicutes</taxon>
        <taxon>Selenomonadales</taxon>
        <taxon>Sporomusaceae</taxon>
        <taxon>Sporomusa</taxon>
    </lineage>
</organism>
<feature type="transmembrane region" description="Helical" evidence="5">
    <location>
        <begin position="127"/>
        <end position="149"/>
    </location>
</feature>
<name>A0A1W2E340_9FIRM</name>
<dbReference type="InterPro" id="IPR006977">
    <property type="entry name" value="Yip1_dom"/>
</dbReference>
<feature type="domain" description="Yip1" evidence="6">
    <location>
        <begin position="10"/>
        <end position="175"/>
    </location>
</feature>
<dbReference type="Pfam" id="PF04893">
    <property type="entry name" value="Yip1"/>
    <property type="match status" value="1"/>
</dbReference>
<evidence type="ECO:0000313" key="8">
    <source>
        <dbReference type="Proteomes" id="UP000192738"/>
    </source>
</evidence>
<dbReference type="AlphaFoldDB" id="A0A1W2E340"/>
<sequence>MGSFLETVYDVLFNPKEAMQIIAEKKLTGQALVMFTIGMLVPVWAVYAGIKDTTGVPAVGFLFILHGIGSLLFWVISAAVLTFVAELFGGRGTAVGLFAALGFSHLPRVVVMPLWVIASLLPAGIQGAAFGVIGVIVVIWTLSLHVAALRGAHGLSGIKAVLVLVAPMLALIGTITVLVIFAGSALIHLPFYG</sequence>
<keyword evidence="2 5" id="KW-0812">Transmembrane</keyword>
<comment type="subcellular location">
    <subcellularLocation>
        <location evidence="1">Membrane</location>
        <topology evidence="1">Multi-pass membrane protein</topology>
    </subcellularLocation>
</comment>
<evidence type="ECO:0000256" key="1">
    <source>
        <dbReference type="ARBA" id="ARBA00004141"/>
    </source>
</evidence>
<dbReference type="RefSeq" id="WP_084577508.1">
    <property type="nucleotide sequence ID" value="NZ_CP155572.1"/>
</dbReference>
<dbReference type="GO" id="GO:0016020">
    <property type="term" value="C:membrane"/>
    <property type="evidence" value="ECO:0007669"/>
    <property type="project" value="UniProtKB-SubCell"/>
</dbReference>
<accession>A0A1W2E340</accession>
<keyword evidence="8" id="KW-1185">Reference proteome</keyword>
<evidence type="ECO:0000256" key="2">
    <source>
        <dbReference type="ARBA" id="ARBA00022692"/>
    </source>
</evidence>
<dbReference type="OrthoDB" id="1684770at2"/>
<feature type="transmembrane region" description="Helical" evidence="5">
    <location>
        <begin position="31"/>
        <end position="50"/>
    </location>
</feature>
<evidence type="ECO:0000256" key="4">
    <source>
        <dbReference type="ARBA" id="ARBA00023136"/>
    </source>
</evidence>
<keyword evidence="3 5" id="KW-1133">Transmembrane helix</keyword>
<dbReference type="Proteomes" id="UP000192738">
    <property type="component" value="Unassembled WGS sequence"/>
</dbReference>
<protein>
    <submittedName>
        <fullName evidence="7">Yip1 domain-containing protein</fullName>
    </submittedName>
</protein>
<feature type="transmembrane region" description="Helical" evidence="5">
    <location>
        <begin position="161"/>
        <end position="187"/>
    </location>
</feature>
<evidence type="ECO:0000259" key="6">
    <source>
        <dbReference type="Pfam" id="PF04893"/>
    </source>
</evidence>
<reference evidence="7 8" key="1">
    <citation type="submission" date="2017-04" db="EMBL/GenBank/DDBJ databases">
        <authorList>
            <person name="Afonso C.L."/>
            <person name="Miller P.J."/>
            <person name="Scott M.A."/>
            <person name="Spackman E."/>
            <person name="Goraichik I."/>
            <person name="Dimitrov K.M."/>
            <person name="Suarez D.L."/>
            <person name="Swayne D.E."/>
        </authorList>
    </citation>
    <scope>NUCLEOTIDE SEQUENCE [LARGE SCALE GENOMIC DNA]</scope>
    <source>
        <strain evidence="7 8">DSM 5090</strain>
    </source>
</reference>
<dbReference type="STRING" id="112901.SAMN04488500_12030"/>
<evidence type="ECO:0000256" key="5">
    <source>
        <dbReference type="SAM" id="Phobius"/>
    </source>
</evidence>
<evidence type="ECO:0000313" key="7">
    <source>
        <dbReference type="EMBL" id="SMD04251.1"/>
    </source>
</evidence>
<feature type="transmembrane region" description="Helical" evidence="5">
    <location>
        <begin position="62"/>
        <end position="85"/>
    </location>
</feature>
<feature type="transmembrane region" description="Helical" evidence="5">
    <location>
        <begin position="97"/>
        <end position="121"/>
    </location>
</feature>
<gene>
    <name evidence="7" type="ORF">SAMN04488500_12030</name>
</gene>
<evidence type="ECO:0000256" key="3">
    <source>
        <dbReference type="ARBA" id="ARBA00022989"/>
    </source>
</evidence>
<proteinExistence type="predicted"/>
<keyword evidence="4 5" id="KW-0472">Membrane</keyword>
<dbReference type="EMBL" id="FWXI01000020">
    <property type="protein sequence ID" value="SMD04251.1"/>
    <property type="molecule type" value="Genomic_DNA"/>
</dbReference>